<keyword evidence="1" id="KW-0812">Transmembrane</keyword>
<keyword evidence="1" id="KW-1133">Transmembrane helix</keyword>
<comment type="caution">
    <text evidence="2">The sequence shown here is derived from an EMBL/GenBank/DDBJ whole genome shotgun (WGS) entry which is preliminary data.</text>
</comment>
<organism evidence="2 3">
    <name type="scientific">Pseudosulfitobacter pseudonitzschiae</name>
    <dbReference type="NCBI Taxonomy" id="1402135"/>
    <lineage>
        <taxon>Bacteria</taxon>
        <taxon>Pseudomonadati</taxon>
        <taxon>Pseudomonadota</taxon>
        <taxon>Alphaproteobacteria</taxon>
        <taxon>Rhodobacterales</taxon>
        <taxon>Roseobacteraceae</taxon>
        <taxon>Pseudosulfitobacter</taxon>
    </lineage>
</organism>
<sequence length="364" mass="40489">MRISDMWAVLRQIGLLAISFIGVSAFALLVSLAVFPPPGDTSPIDTFRASETVYATSPRLIYYGRKSLRVPGERVILLGSSNVQVGFDRDAIADRLPRRAVHNLGIGDANVTEIGQIADLALASIGKSDLTGQTFVIGVWYATFIDNQSRWTGAKADSFTTDIDTERFRYGFQKPTESGLSVRISDRDADMAAIIVHPFIALEKGMRALTADLRSLFFVRPPRIDTQTRNTMVFDARQRADALVYRAHYMKSQHLNGEQYAALEALVQRLTGKGAQVIVADLPIPAWHAEGVPYDADHRDRIAQSVARMSQLARFEYLDMRQLNDNATFYDDAHVRPKSRGPWVDALLHHIPATSDVRLTSISE</sequence>
<dbReference type="SUPFAM" id="SSF52266">
    <property type="entry name" value="SGNH hydrolase"/>
    <property type="match status" value="1"/>
</dbReference>
<dbReference type="EMBL" id="JAFBWN010000013">
    <property type="protein sequence ID" value="MBM2356260.1"/>
    <property type="molecule type" value="Genomic_DNA"/>
</dbReference>
<protein>
    <submittedName>
        <fullName evidence="2">Uncharacterized protein</fullName>
    </submittedName>
</protein>
<evidence type="ECO:0000313" key="2">
    <source>
        <dbReference type="EMBL" id="MBM2356260.1"/>
    </source>
</evidence>
<dbReference type="RefSeq" id="WP_231035082.1">
    <property type="nucleotide sequence ID" value="NZ_JAJNGX010000013.1"/>
</dbReference>
<dbReference type="Proteomes" id="UP000809337">
    <property type="component" value="Unassembled WGS sequence"/>
</dbReference>
<proteinExistence type="predicted"/>
<feature type="transmembrane region" description="Helical" evidence="1">
    <location>
        <begin position="12"/>
        <end position="35"/>
    </location>
</feature>
<name>A0A9Q2RTN0_9RHOB</name>
<evidence type="ECO:0000256" key="1">
    <source>
        <dbReference type="SAM" id="Phobius"/>
    </source>
</evidence>
<keyword evidence="1" id="KW-0472">Membrane</keyword>
<evidence type="ECO:0000313" key="3">
    <source>
        <dbReference type="Proteomes" id="UP000809337"/>
    </source>
</evidence>
<accession>A0A9Q2RTN0</accession>
<gene>
    <name evidence="2" type="ORF">JQX14_17020</name>
</gene>
<reference evidence="2" key="1">
    <citation type="submission" date="2021-01" db="EMBL/GenBank/DDBJ databases">
        <title>Diatom-associated Roseobacters Show Island Model of Population Structure.</title>
        <authorList>
            <person name="Qu L."/>
            <person name="Feng X."/>
            <person name="Chen Y."/>
            <person name="Li L."/>
            <person name="Wang X."/>
            <person name="Hu Z."/>
            <person name="Wang H."/>
            <person name="Luo H."/>
        </authorList>
    </citation>
    <scope>NUCLEOTIDE SEQUENCE</scope>
    <source>
        <strain evidence="2">SM26-45</strain>
    </source>
</reference>
<dbReference type="AlphaFoldDB" id="A0A9Q2RTN0"/>